<reference evidence="2" key="1">
    <citation type="submission" date="2016-02" db="EMBL/GenBank/DDBJ databases">
        <title>WGS assembly of Manihot esculenta.</title>
        <authorList>
            <person name="Bredeson J.V."/>
            <person name="Prochnik S.E."/>
            <person name="Lyons J.B."/>
            <person name="Schmutz J."/>
            <person name="Grimwood J."/>
            <person name="Vrebalov J."/>
            <person name="Bart R.S."/>
            <person name="Amuge T."/>
            <person name="Ferguson M.E."/>
            <person name="Green R."/>
            <person name="Putnam N."/>
            <person name="Stites J."/>
            <person name="Rounsley S."/>
            <person name="Rokhsar D.S."/>
        </authorList>
    </citation>
    <scope>NUCLEOTIDE SEQUENCE [LARGE SCALE GENOMIC DNA]</scope>
    <source>
        <tissue evidence="2">Leaf</tissue>
    </source>
</reference>
<name>A0A2C9W7B5_MANES</name>
<proteinExistence type="predicted"/>
<evidence type="ECO:0000313" key="2">
    <source>
        <dbReference type="EMBL" id="OAY55258.1"/>
    </source>
</evidence>
<gene>
    <name evidence="2" type="ORF">MANES_03G140600</name>
</gene>
<dbReference type="AlphaFoldDB" id="A0A2C9W7B5"/>
<organism evidence="2">
    <name type="scientific">Manihot esculenta</name>
    <name type="common">Cassava</name>
    <name type="synonym">Jatropha manihot</name>
    <dbReference type="NCBI Taxonomy" id="3983"/>
    <lineage>
        <taxon>Eukaryota</taxon>
        <taxon>Viridiplantae</taxon>
        <taxon>Streptophyta</taxon>
        <taxon>Embryophyta</taxon>
        <taxon>Tracheophyta</taxon>
        <taxon>Spermatophyta</taxon>
        <taxon>Magnoliopsida</taxon>
        <taxon>eudicotyledons</taxon>
        <taxon>Gunneridae</taxon>
        <taxon>Pentapetalae</taxon>
        <taxon>rosids</taxon>
        <taxon>fabids</taxon>
        <taxon>Malpighiales</taxon>
        <taxon>Euphorbiaceae</taxon>
        <taxon>Crotonoideae</taxon>
        <taxon>Manihoteae</taxon>
        <taxon>Manihot</taxon>
    </lineage>
</organism>
<feature type="chain" id="PRO_5012406565" evidence="1">
    <location>
        <begin position="23"/>
        <end position="80"/>
    </location>
</feature>
<dbReference type="PROSITE" id="PS51257">
    <property type="entry name" value="PROKAR_LIPOPROTEIN"/>
    <property type="match status" value="1"/>
</dbReference>
<evidence type="ECO:0000256" key="1">
    <source>
        <dbReference type="SAM" id="SignalP"/>
    </source>
</evidence>
<accession>A0A2C9W7B5</accession>
<dbReference type="EMBL" id="CM004389">
    <property type="protein sequence ID" value="OAY55258.1"/>
    <property type="molecule type" value="Genomic_DNA"/>
</dbReference>
<keyword evidence="1" id="KW-0732">Signal</keyword>
<sequence>MAPVKTKGAVVSLISVSMVVLSCMLCKYTSKEKNNSFLTHRCCGYLELLAVKKFPFSHAFGLSPTSSFMFSTGCCVVFCD</sequence>
<feature type="signal peptide" evidence="1">
    <location>
        <begin position="1"/>
        <end position="22"/>
    </location>
</feature>
<protein>
    <submittedName>
        <fullName evidence="2">Uncharacterized protein</fullName>
    </submittedName>
</protein>